<protein>
    <submittedName>
        <fullName evidence="2">HDIG domain-containing protein</fullName>
    </submittedName>
</protein>
<organism evidence="2 3">
    <name type="scientific">Candidatus Zymogenus saltonus</name>
    <dbReference type="NCBI Taxonomy" id="2844893"/>
    <lineage>
        <taxon>Bacteria</taxon>
        <taxon>Deltaproteobacteria</taxon>
        <taxon>Candidatus Zymogenia</taxon>
        <taxon>Candidatus Zymogeniales</taxon>
        <taxon>Candidatus Zymogenaceae</taxon>
        <taxon>Candidatus Zymogenus</taxon>
    </lineage>
</organism>
<comment type="caution">
    <text evidence="2">The sequence shown here is derived from an EMBL/GenBank/DDBJ whole genome shotgun (WGS) entry which is preliminary data.</text>
</comment>
<dbReference type="Gene3D" id="1.10.3210.10">
    <property type="entry name" value="Hypothetical protein af1432"/>
    <property type="match status" value="1"/>
</dbReference>
<dbReference type="InterPro" id="IPR006675">
    <property type="entry name" value="HDIG_dom"/>
</dbReference>
<dbReference type="NCBIfam" id="TIGR00277">
    <property type="entry name" value="HDIG"/>
    <property type="match status" value="1"/>
</dbReference>
<accession>A0A9D8PMY3</accession>
<reference evidence="2" key="1">
    <citation type="journal article" date="2021" name="Environ. Microbiol.">
        <title>Genomic characterization of three novel Desulfobacterota classes expand the metabolic and phylogenetic diversity of the phylum.</title>
        <authorList>
            <person name="Murphy C.L."/>
            <person name="Biggerstaff J."/>
            <person name="Eichhorn A."/>
            <person name="Ewing E."/>
            <person name="Shahan R."/>
            <person name="Soriano D."/>
            <person name="Stewart S."/>
            <person name="VanMol K."/>
            <person name="Walker R."/>
            <person name="Walters P."/>
            <person name="Elshahed M.S."/>
            <person name="Youssef N.H."/>
        </authorList>
    </citation>
    <scope>NUCLEOTIDE SEQUENCE</scope>
    <source>
        <strain evidence="2">Zod_Metabat.24</strain>
    </source>
</reference>
<name>A0A9D8PMY3_9DELT</name>
<dbReference type="CDD" id="cd00077">
    <property type="entry name" value="HDc"/>
    <property type="match status" value="1"/>
</dbReference>
<dbReference type="Proteomes" id="UP000809273">
    <property type="component" value="Unassembled WGS sequence"/>
</dbReference>
<gene>
    <name evidence="2" type="ORF">JW984_03710</name>
</gene>
<dbReference type="InterPro" id="IPR006674">
    <property type="entry name" value="HD_domain"/>
</dbReference>
<feature type="domain" description="HD/PDEase" evidence="1">
    <location>
        <begin position="17"/>
        <end position="108"/>
    </location>
</feature>
<dbReference type="EMBL" id="JAFGIX010000019">
    <property type="protein sequence ID" value="MBN1572283.1"/>
    <property type="molecule type" value="Genomic_DNA"/>
</dbReference>
<evidence type="ECO:0000313" key="3">
    <source>
        <dbReference type="Proteomes" id="UP000809273"/>
    </source>
</evidence>
<sequence length="187" mass="21479">MIPKRDECLKILREHDVPEHIISHSLTVERVALFIAEEVNAALDKEDSRLDNDLISAGALLHDIAKVKAMETGEHHGMLGGKMVREIGFPEVADLVEQHIRLRSYDKNGRISEAEVINYADKRVTHDDVVTLSHRFSDIRRRYGKNSDEIFDRIDKTMELTLIIERKIFDVIPIDPDDLVKMLELTD</sequence>
<proteinExistence type="predicted"/>
<reference evidence="2" key="2">
    <citation type="submission" date="2021-01" db="EMBL/GenBank/DDBJ databases">
        <authorList>
            <person name="Hahn C.R."/>
            <person name="Youssef N.H."/>
            <person name="Elshahed M."/>
        </authorList>
    </citation>
    <scope>NUCLEOTIDE SEQUENCE</scope>
    <source>
        <strain evidence="2">Zod_Metabat.24</strain>
    </source>
</reference>
<dbReference type="Pfam" id="PF01966">
    <property type="entry name" value="HD"/>
    <property type="match status" value="1"/>
</dbReference>
<dbReference type="SUPFAM" id="SSF109604">
    <property type="entry name" value="HD-domain/PDEase-like"/>
    <property type="match status" value="1"/>
</dbReference>
<evidence type="ECO:0000313" key="2">
    <source>
        <dbReference type="EMBL" id="MBN1572283.1"/>
    </source>
</evidence>
<dbReference type="SMART" id="SM00471">
    <property type="entry name" value="HDc"/>
    <property type="match status" value="1"/>
</dbReference>
<dbReference type="InterPro" id="IPR003607">
    <property type="entry name" value="HD/PDEase_dom"/>
</dbReference>
<evidence type="ECO:0000259" key="1">
    <source>
        <dbReference type="SMART" id="SM00471"/>
    </source>
</evidence>
<dbReference type="AlphaFoldDB" id="A0A9D8PMY3"/>